<reference evidence="7" key="1">
    <citation type="submission" date="2023-07" db="EMBL/GenBank/DDBJ databases">
        <title>30 novel species of actinomycetes from the DSMZ collection.</title>
        <authorList>
            <person name="Nouioui I."/>
        </authorList>
    </citation>
    <scope>NUCLEOTIDE SEQUENCE [LARGE SCALE GENOMIC DNA]</scope>
    <source>
        <strain evidence="7">DSM 41982</strain>
    </source>
</reference>
<evidence type="ECO:0000256" key="1">
    <source>
        <dbReference type="ARBA" id="ARBA00022630"/>
    </source>
</evidence>
<dbReference type="EMBL" id="JAVRER010000004">
    <property type="protein sequence ID" value="MDT0414534.1"/>
    <property type="molecule type" value="Genomic_DNA"/>
</dbReference>
<dbReference type="InterPro" id="IPR036661">
    <property type="entry name" value="Luciferase-like_sf"/>
</dbReference>
<feature type="domain" description="Luciferase-like" evidence="5">
    <location>
        <begin position="15"/>
        <end position="235"/>
    </location>
</feature>
<dbReference type="Pfam" id="PF00296">
    <property type="entry name" value="Bac_luciferase"/>
    <property type="match status" value="1"/>
</dbReference>
<name>A0ABD5E0C3_9ACTN</name>
<proteinExistence type="predicted"/>
<keyword evidence="4" id="KW-0503">Monooxygenase</keyword>
<accession>A0ABD5E0C3</accession>
<keyword evidence="3" id="KW-0560">Oxidoreductase</keyword>
<gene>
    <name evidence="6" type="ORF">RM574_03455</name>
</gene>
<dbReference type="SUPFAM" id="SSF51679">
    <property type="entry name" value="Bacterial luciferase-like"/>
    <property type="match status" value="1"/>
</dbReference>
<dbReference type="PANTHER" id="PTHR42847:SF4">
    <property type="entry name" value="ALKANESULFONATE MONOOXYGENASE-RELATED"/>
    <property type="match status" value="1"/>
</dbReference>
<dbReference type="InterPro" id="IPR050172">
    <property type="entry name" value="SsuD_RutA_monooxygenase"/>
</dbReference>
<protein>
    <submittedName>
        <fullName evidence="6">LLM class flavin-dependent oxidoreductase</fullName>
    </submittedName>
</protein>
<evidence type="ECO:0000256" key="2">
    <source>
        <dbReference type="ARBA" id="ARBA00022643"/>
    </source>
</evidence>
<evidence type="ECO:0000313" key="6">
    <source>
        <dbReference type="EMBL" id="MDT0414534.1"/>
    </source>
</evidence>
<keyword evidence="2" id="KW-0288">FMN</keyword>
<evidence type="ECO:0000256" key="3">
    <source>
        <dbReference type="ARBA" id="ARBA00023002"/>
    </source>
</evidence>
<sequence length="303" mass="33555">MRYSVNIPNFGDFADPRTVARLARAAEDAGWDGLFVWDHVLHDRESRRGVSFGDPWMLLTAAALATTRLRLGTLLTPVPRRRPHQLARQVATLDALSGGRVVLGAGLGGPIEDEYGSFGEPTDPRVLAGMLDEGLELLGRYWSGERVTHRGTHWTVGDAQLLPASVQRPRPPVWIGGFWPSRPPMRRAARWDGAVPLFREASHGTPPDLAQVRELMAYVREHRAAFAREHPEAYVREHATPATPFDLVLGGISPRDPDRAAELIAPYAEAGMTWWDERQAGDGEHIDRLAPVLRRVEAGPPAY</sequence>
<organism evidence="6 7">
    <name type="scientific">Streptomyces evansiae</name>
    <dbReference type="NCBI Taxonomy" id="3075535"/>
    <lineage>
        <taxon>Bacteria</taxon>
        <taxon>Bacillati</taxon>
        <taxon>Actinomycetota</taxon>
        <taxon>Actinomycetes</taxon>
        <taxon>Kitasatosporales</taxon>
        <taxon>Streptomycetaceae</taxon>
        <taxon>Streptomyces</taxon>
    </lineage>
</organism>
<evidence type="ECO:0000313" key="7">
    <source>
        <dbReference type="Proteomes" id="UP001183607"/>
    </source>
</evidence>
<evidence type="ECO:0000259" key="5">
    <source>
        <dbReference type="Pfam" id="PF00296"/>
    </source>
</evidence>
<dbReference type="AlphaFoldDB" id="A0ABD5E0C3"/>
<dbReference type="InterPro" id="IPR011251">
    <property type="entry name" value="Luciferase-like_dom"/>
</dbReference>
<evidence type="ECO:0000256" key="4">
    <source>
        <dbReference type="ARBA" id="ARBA00023033"/>
    </source>
</evidence>
<dbReference type="GO" id="GO:0004497">
    <property type="term" value="F:monooxygenase activity"/>
    <property type="evidence" value="ECO:0007669"/>
    <property type="project" value="UniProtKB-KW"/>
</dbReference>
<comment type="caution">
    <text evidence="6">The sequence shown here is derived from an EMBL/GenBank/DDBJ whole genome shotgun (WGS) entry which is preliminary data.</text>
</comment>
<dbReference type="Gene3D" id="3.20.20.30">
    <property type="entry name" value="Luciferase-like domain"/>
    <property type="match status" value="1"/>
</dbReference>
<keyword evidence="1" id="KW-0285">Flavoprotein</keyword>
<dbReference type="Proteomes" id="UP001183607">
    <property type="component" value="Unassembled WGS sequence"/>
</dbReference>
<dbReference type="PANTHER" id="PTHR42847">
    <property type="entry name" value="ALKANESULFONATE MONOOXYGENASE"/>
    <property type="match status" value="1"/>
</dbReference>
<dbReference type="RefSeq" id="WP_093853041.1">
    <property type="nucleotide sequence ID" value="NZ_JAVRER010000004.1"/>
</dbReference>